<protein>
    <submittedName>
        <fullName evidence="1">Uncharacterized protein</fullName>
    </submittedName>
</protein>
<evidence type="ECO:0000313" key="2">
    <source>
        <dbReference type="Proteomes" id="UP000386466"/>
    </source>
</evidence>
<accession>A0A485ML04</accession>
<organism evidence="1 2">
    <name type="scientific">Lynx pardinus</name>
    <name type="common">Iberian lynx</name>
    <name type="synonym">Felis pardina</name>
    <dbReference type="NCBI Taxonomy" id="191816"/>
    <lineage>
        <taxon>Eukaryota</taxon>
        <taxon>Metazoa</taxon>
        <taxon>Chordata</taxon>
        <taxon>Craniata</taxon>
        <taxon>Vertebrata</taxon>
        <taxon>Euteleostomi</taxon>
        <taxon>Mammalia</taxon>
        <taxon>Eutheria</taxon>
        <taxon>Laurasiatheria</taxon>
        <taxon>Carnivora</taxon>
        <taxon>Feliformia</taxon>
        <taxon>Felidae</taxon>
        <taxon>Felinae</taxon>
        <taxon>Lynx</taxon>
    </lineage>
</organism>
<name>A0A485ML04_LYNPA</name>
<keyword evidence="2" id="KW-1185">Reference proteome</keyword>
<sequence length="96" mass="10656">MTETSAGILTPLQCSCLRVSSSPRLATETLQNCVVLHGTRYRYVSERYLSAVIICGSAHVLTDSAGRWIFFVFKEKKNVPVSVEMICSSARLKLTE</sequence>
<evidence type="ECO:0000313" key="1">
    <source>
        <dbReference type="EMBL" id="VFV20503.1"/>
    </source>
</evidence>
<proteinExistence type="predicted"/>
<dbReference type="EMBL" id="CAAGRJ010002674">
    <property type="protein sequence ID" value="VFV20503.1"/>
    <property type="molecule type" value="Genomic_DNA"/>
</dbReference>
<dbReference type="Proteomes" id="UP000386466">
    <property type="component" value="Unassembled WGS sequence"/>
</dbReference>
<dbReference type="AlphaFoldDB" id="A0A485ML04"/>
<reference evidence="1 2" key="1">
    <citation type="submission" date="2019-01" db="EMBL/GenBank/DDBJ databases">
        <authorList>
            <person name="Alioto T."/>
            <person name="Alioto T."/>
        </authorList>
    </citation>
    <scope>NUCLEOTIDE SEQUENCE [LARGE SCALE GENOMIC DNA]</scope>
</reference>
<gene>
    <name evidence="1" type="ORF">LYPA_23C015416</name>
</gene>